<feature type="domain" description="C2 DOCK-type" evidence="10">
    <location>
        <begin position="627"/>
        <end position="808"/>
    </location>
</feature>
<feature type="domain" description="SH3" evidence="9">
    <location>
        <begin position="7"/>
        <end position="88"/>
    </location>
</feature>
<feature type="compositionally biased region" description="Polar residues" evidence="8">
    <location>
        <begin position="1889"/>
        <end position="1901"/>
    </location>
</feature>
<comment type="caution">
    <text evidence="12">The sequence shown here is derived from an EMBL/GenBank/DDBJ whole genome shotgun (WGS) entry which is preliminary data.</text>
</comment>
<dbReference type="PROSITE" id="PS51650">
    <property type="entry name" value="C2_DOCK"/>
    <property type="match status" value="1"/>
</dbReference>
<evidence type="ECO:0000313" key="12">
    <source>
        <dbReference type="EMBL" id="TQB77351.1"/>
    </source>
</evidence>
<keyword evidence="3" id="KW-0963">Cytoplasm</keyword>
<gene>
    <name evidence="12" type="ORF">MPDQ_002988</name>
</gene>
<dbReference type="GO" id="GO:0005886">
    <property type="term" value="C:plasma membrane"/>
    <property type="evidence" value="ECO:0007669"/>
    <property type="project" value="TreeGrafter"/>
</dbReference>
<evidence type="ECO:0000256" key="3">
    <source>
        <dbReference type="ARBA" id="ARBA00022490"/>
    </source>
</evidence>
<feature type="region of interest" description="Disordered" evidence="8">
    <location>
        <begin position="435"/>
        <end position="513"/>
    </location>
</feature>
<organism evidence="12 13">
    <name type="scientific">Monascus purpureus</name>
    <name type="common">Red mold</name>
    <name type="synonym">Monascus anka</name>
    <dbReference type="NCBI Taxonomy" id="5098"/>
    <lineage>
        <taxon>Eukaryota</taxon>
        <taxon>Fungi</taxon>
        <taxon>Dikarya</taxon>
        <taxon>Ascomycota</taxon>
        <taxon>Pezizomycotina</taxon>
        <taxon>Eurotiomycetes</taxon>
        <taxon>Eurotiomycetidae</taxon>
        <taxon>Eurotiales</taxon>
        <taxon>Aspergillaceae</taxon>
        <taxon>Monascus</taxon>
    </lineage>
</organism>
<feature type="region of interest" description="Disordered" evidence="8">
    <location>
        <begin position="1960"/>
        <end position="2102"/>
    </location>
</feature>
<protein>
    <recommendedName>
        <fullName evidence="14">Dedicator of cytokinesis</fullName>
    </recommendedName>
</protein>
<proteinExistence type="inferred from homology"/>
<dbReference type="Gene3D" id="2.60.40.150">
    <property type="entry name" value="C2 domain"/>
    <property type="match status" value="1"/>
</dbReference>
<feature type="region of interest" description="Disordered" evidence="8">
    <location>
        <begin position="1794"/>
        <end position="1814"/>
    </location>
</feature>
<dbReference type="STRING" id="5098.A0A507R3C9"/>
<accession>A0A507R3C9</accession>
<comment type="subcellular location">
    <subcellularLocation>
        <location evidence="1">Cytoplasm</location>
    </subcellularLocation>
</comment>
<dbReference type="Pfam" id="PF23554">
    <property type="entry name" value="TPR_DOCK"/>
    <property type="match status" value="1"/>
</dbReference>
<dbReference type="Gene3D" id="1.25.40.410">
    <property type="match status" value="1"/>
</dbReference>
<evidence type="ECO:0000256" key="2">
    <source>
        <dbReference type="ARBA" id="ARBA00022443"/>
    </source>
</evidence>
<feature type="compositionally biased region" description="Polar residues" evidence="8">
    <location>
        <begin position="1961"/>
        <end position="1980"/>
    </location>
</feature>
<dbReference type="Gene3D" id="2.30.30.40">
    <property type="entry name" value="SH3 Domains"/>
    <property type="match status" value="1"/>
</dbReference>
<evidence type="ECO:0000259" key="10">
    <source>
        <dbReference type="PROSITE" id="PS51650"/>
    </source>
</evidence>
<dbReference type="GO" id="GO:0007264">
    <property type="term" value="P:small GTPase-mediated signal transduction"/>
    <property type="evidence" value="ECO:0007669"/>
    <property type="project" value="InterPro"/>
</dbReference>
<dbReference type="GO" id="GO:0005737">
    <property type="term" value="C:cytoplasm"/>
    <property type="evidence" value="ECO:0007669"/>
    <property type="project" value="UniProtKB-SubCell"/>
</dbReference>
<dbReference type="PANTHER" id="PTHR45653">
    <property type="entry name" value="DEDICATOR OF CYTOKINESIS"/>
    <property type="match status" value="1"/>
</dbReference>
<dbReference type="InterPro" id="IPR036028">
    <property type="entry name" value="SH3-like_dom_sf"/>
</dbReference>
<dbReference type="InterPro" id="IPR043161">
    <property type="entry name" value="DOCK_C_lobe_A"/>
</dbReference>
<dbReference type="InterPro" id="IPR056372">
    <property type="entry name" value="TPR_DOCK"/>
</dbReference>
<dbReference type="PANTHER" id="PTHR45653:SF10">
    <property type="entry name" value="MYOBLAST CITY, ISOFORM B"/>
    <property type="match status" value="1"/>
</dbReference>
<dbReference type="Pfam" id="PF14429">
    <property type="entry name" value="DOCK-C2"/>
    <property type="match status" value="1"/>
</dbReference>
<dbReference type="PROSITE" id="PS51651">
    <property type="entry name" value="DOCKER"/>
    <property type="match status" value="1"/>
</dbReference>
<keyword evidence="4" id="KW-0597">Phosphoprotein</keyword>
<dbReference type="InterPro" id="IPR026791">
    <property type="entry name" value="DOCK"/>
</dbReference>
<dbReference type="InterPro" id="IPR027357">
    <property type="entry name" value="DOCKER_dom"/>
</dbReference>
<dbReference type="InterPro" id="IPR001452">
    <property type="entry name" value="SH3_domain"/>
</dbReference>
<dbReference type="InterPro" id="IPR027007">
    <property type="entry name" value="C2_DOCK-type_domain"/>
</dbReference>
<dbReference type="CDD" id="cd11684">
    <property type="entry name" value="DHR2_DOCK"/>
    <property type="match status" value="1"/>
</dbReference>
<feature type="compositionally biased region" description="Low complexity" evidence="8">
    <location>
        <begin position="2024"/>
        <end position="2039"/>
    </location>
</feature>
<evidence type="ECO:0008006" key="14">
    <source>
        <dbReference type="Google" id="ProtNLM"/>
    </source>
</evidence>
<dbReference type="Pfam" id="PF16172">
    <property type="entry name" value="DOCK_N"/>
    <property type="match status" value="1"/>
</dbReference>
<dbReference type="Proteomes" id="UP000319663">
    <property type="component" value="Unassembled WGS sequence"/>
</dbReference>
<dbReference type="InterPro" id="IPR042455">
    <property type="entry name" value="DOCK_N_sub1"/>
</dbReference>
<evidence type="ECO:0000256" key="5">
    <source>
        <dbReference type="ARBA" id="ARBA00022658"/>
    </source>
</evidence>
<dbReference type="InterPro" id="IPR032376">
    <property type="entry name" value="DOCK_N"/>
</dbReference>
<dbReference type="CDD" id="cd08679">
    <property type="entry name" value="C2_DOCK180_related"/>
    <property type="match status" value="1"/>
</dbReference>
<feature type="compositionally biased region" description="Low complexity" evidence="8">
    <location>
        <begin position="489"/>
        <end position="503"/>
    </location>
</feature>
<keyword evidence="5" id="KW-0344">Guanine-nucleotide releasing factor</keyword>
<feature type="compositionally biased region" description="Basic and acidic residues" evidence="8">
    <location>
        <begin position="2005"/>
        <end position="2022"/>
    </location>
</feature>
<feature type="region of interest" description="Disordered" evidence="8">
    <location>
        <begin position="1889"/>
        <end position="1923"/>
    </location>
</feature>
<dbReference type="Gene3D" id="1.20.1270.350">
    <property type="entry name" value="Dedicator of cytokinesis N-terminal subdomain"/>
    <property type="match status" value="1"/>
</dbReference>
<dbReference type="Pfam" id="PF06920">
    <property type="entry name" value="DHR-2_Lobe_A"/>
    <property type="match status" value="1"/>
</dbReference>
<keyword evidence="13" id="KW-1185">Reference proteome</keyword>
<evidence type="ECO:0000256" key="1">
    <source>
        <dbReference type="ARBA" id="ARBA00004496"/>
    </source>
</evidence>
<evidence type="ECO:0000256" key="8">
    <source>
        <dbReference type="SAM" id="MobiDB-lite"/>
    </source>
</evidence>
<dbReference type="InterPro" id="IPR046769">
    <property type="entry name" value="DOCKER_Lobe_A"/>
</dbReference>
<dbReference type="SUPFAM" id="SSF50044">
    <property type="entry name" value="SH3-domain"/>
    <property type="match status" value="1"/>
</dbReference>
<dbReference type="SUPFAM" id="SSF48371">
    <property type="entry name" value="ARM repeat"/>
    <property type="match status" value="1"/>
</dbReference>
<feature type="compositionally biased region" description="Acidic residues" evidence="8">
    <location>
        <begin position="1798"/>
        <end position="1812"/>
    </location>
</feature>
<dbReference type="InterPro" id="IPR016024">
    <property type="entry name" value="ARM-type_fold"/>
</dbReference>
<reference evidence="12 13" key="1">
    <citation type="submission" date="2019-06" db="EMBL/GenBank/DDBJ databases">
        <title>Wine fermentation using esterase from Monascus purpureus.</title>
        <authorList>
            <person name="Geng C."/>
            <person name="Zhang Y."/>
        </authorList>
    </citation>
    <scope>NUCLEOTIDE SEQUENCE [LARGE SCALE GENOMIC DNA]</scope>
    <source>
        <strain evidence="12">HQ1</strain>
    </source>
</reference>
<dbReference type="InterPro" id="IPR035892">
    <property type="entry name" value="C2_domain_sf"/>
</dbReference>
<feature type="compositionally biased region" description="Low complexity" evidence="8">
    <location>
        <begin position="442"/>
        <end position="451"/>
    </location>
</feature>
<keyword evidence="2 6" id="KW-0728">SH3 domain</keyword>
<name>A0A507R3C9_MONPU</name>
<evidence type="ECO:0000256" key="7">
    <source>
        <dbReference type="PROSITE-ProRule" id="PRU00983"/>
    </source>
</evidence>
<dbReference type="PROSITE" id="PS50002">
    <property type="entry name" value="SH3"/>
    <property type="match status" value="1"/>
</dbReference>
<evidence type="ECO:0000259" key="11">
    <source>
        <dbReference type="PROSITE" id="PS51651"/>
    </source>
</evidence>
<evidence type="ECO:0000259" key="9">
    <source>
        <dbReference type="PROSITE" id="PS50002"/>
    </source>
</evidence>
<dbReference type="SMART" id="SM00326">
    <property type="entry name" value="SH3"/>
    <property type="match status" value="1"/>
</dbReference>
<comment type="similarity">
    <text evidence="7">Belongs to the DOCK family.</text>
</comment>
<dbReference type="EMBL" id="VIFY01000002">
    <property type="protein sequence ID" value="TQB77351.1"/>
    <property type="molecule type" value="Genomic_DNA"/>
</dbReference>
<evidence type="ECO:0000256" key="4">
    <source>
        <dbReference type="ARBA" id="ARBA00022553"/>
    </source>
</evidence>
<feature type="domain" description="DOCKER" evidence="11">
    <location>
        <begin position="1451"/>
        <end position="1873"/>
    </location>
</feature>
<dbReference type="GO" id="GO:0031267">
    <property type="term" value="F:small GTPase binding"/>
    <property type="evidence" value="ECO:0007669"/>
    <property type="project" value="TreeGrafter"/>
</dbReference>
<sequence length="2197" mass="244253">MPWRPLPRIAFAVAIYPFQPSSAADLPLELGDELYIIEQGGVNGEWCRGYLVAPPSLLAGLTSTKGQTLEARVFSGIFPRNCVEIREVLGDGDNQPNGQKPLTNGERRSIISVTTAATDSTVATATRANGVEEDRRSSAAISQTECEVSDVVIARKGKPSQIFIHKPDSDTGKASPMSITPATPVTAIATRDPSAPKPPAPVPMLKIGDDTPTSLSEPLVDEIASCLREWHSTNLHELLLSRQYNVLEDLSHIVQELDLARRQLLHDVLTAREKDQLRDEAVWKLVRANKMLSGEVIVRDPMQRGRLLTGDDSAIHLTKLQSEMSMLDSQPTPQSDTSSLHHLLLEVNAVSGYTSGPVTLAIHLCTKSDSGHLIPLSETYILDIPSPEKFANLGQSSKLKTLFTDFNAKDIGASSSGDAQIYLVVTVRAPETISANVRPRSRSSTASSSASKPGPNSHQPAKGSLKTRRSVLWGPKSRGQQSFEKTHVNSRSPPKSSGSSFNSEGPTDSQPPKVISLIRSVGVGILEVSQILRQNKDTEQVVNLWAPAQAGEEGDSTVDGFQPLIHTLLPSPDGKYVRSHQASRLHLHLYPFISSDSDTLVRDNPTILHHVVKTRRIGFAEAPTKPRSDIYVTLSQALFPPGALLSHPHTGQVPVPMTLGLQNLQLTLEVRTAAGTRIDNCIFPSSDNIAHTAWRTTVAERGTPWKETIRLQIDRDLVPLSHLVMSVADAPEFPFAIAWMPLWDQHAFMRDGTHSLMLHAYDKHTSSIENGKGAYLSLPWSALGKNEFAKDEAVTGPMASLRLETYLCSTEYSQDQVILSLLNWKERPAGEVIETLKRIVFVPEIEIVKQLSGVFDALFGILVDNAGNEEHEDLIFNDLVTVLGIVHDRRFNLGPLVDHYAEKQFYFPFVTPCLIRSYLRLLQAATDIRQARNLRAAFKVGRHLLKFIINGRQQQKAKEEGIGITKVQSTFNGDLHTMFKSLQTLMRDPSPALVGSKTLVVQHFHTWLPELSKALSKDEVVMIALSFIDSCKDVKGMLILYTMVLIQHYTQLDIFATGSERRGLISSCVGWLAPYWGATGSVSDQYRDQVRLCSAIVSQLLEEPDPLLYEFMPKIVSSYCSIVTEGVEDTEYLSLLFSKSFPFQVKASKTKQKFDEALVELSAIMAAISKIPNTKVPVMKELDLATFIFQALEAHNSILNCEAYPQGWLSLHIYNHRATLKSLERLSSVLVDRFLPSPDDADSFDTKLWEMFFMTLLKVVSSDTLALETFPEQKRRAVWKIGGDVREQGADLLRSTWEAIGWETSEEQFLQYGVKKLGGYQVQYVPALVAPIIELCLSVHEGLRHVAVEVLRTMILSEWDLNQDLSIIETELISSLDNLFKTKHVNDSVIQKLFITELLDHSEGYSEVDGELYDAVKSLVATIDELLDLLVASHSGSMTDSVHTMRLMQYMKDMGRQDIFIRYVHELAEVQAAAGNLTEAGLALQFHADLYDWDITKLVPLLLNPSFPEQNSFERKESLYFAIIQHFENGKAWAHALACYKELAEHYENTSMDFSKLARTQSSMAKIYESIVKEEKEFPRYFRVVYKGLGFPATLQDKQFIFEGAPHERMATFIDRMQRIHPAAQIMSSGEIQDFEGQFLQISAVNVHRDISHPVYQRSKIPHSVREHLLLSNPCLFSVTSKRHKGGADVNELYVEKTVFRTAEAFPNILRRSEIVAVNEVALSPLQSAVERIWRKTQELVHQEKRTVAGEDPGLKSLTEMLEQLLERRASLFGCMAVYRQFLEDTPVEKAIDRETDEKQDEEGEADQEVQEPMDPMKNALAVALIDHALAIKHALSLSLYHRPAYQATQSELMRHFEEIFALELKSIAPVNQGFSHTFQHQTMNSLDTRQTYSAPRSVSPEQELMRRSSRVSSAMDKAGKRSVGQRISIMNPFKRSNHATQGSTNTIQALPGIARLQGSERLNGNTTPAERVHMTSTASKIEDNGSVREEDDIATVHSRTTNHSRTDTHSKRRSWFGDRSHKASSSISLAAAATTASTEDPHAVTHKTRPSRSDSRQTQTKSDGRSRSESQRASAAGRDGDTKNSCNHNELKPSGASLHGGWSAIPSVKDYPRPSTALSTTAASLKGPLSVSGASIYGDHHAPVPSPLHTPFTPPAVTNPSHSKRESVLKRFSLLKGVGRKGSRLDFRGGMTVHEE</sequence>
<evidence type="ECO:0000313" key="13">
    <source>
        <dbReference type="Proteomes" id="UP000319663"/>
    </source>
</evidence>
<dbReference type="OrthoDB" id="18896at2759"/>
<evidence type="ECO:0000256" key="6">
    <source>
        <dbReference type="PROSITE-ProRule" id="PRU00192"/>
    </source>
</evidence>
<dbReference type="GO" id="GO:0005085">
    <property type="term" value="F:guanyl-nucleotide exchange factor activity"/>
    <property type="evidence" value="ECO:0007669"/>
    <property type="project" value="UniProtKB-KW"/>
</dbReference>